<keyword evidence="2" id="KW-1185">Reference proteome</keyword>
<dbReference type="EMBL" id="FQXG01000003">
    <property type="protein sequence ID" value="SHH58088.1"/>
    <property type="molecule type" value="Genomic_DNA"/>
</dbReference>
<reference evidence="1 2" key="1">
    <citation type="submission" date="2016-11" db="EMBL/GenBank/DDBJ databases">
        <authorList>
            <person name="Jaros S."/>
            <person name="Januszkiewicz K."/>
            <person name="Wedrychowicz H."/>
        </authorList>
    </citation>
    <scope>NUCLEOTIDE SEQUENCE [LARGE SCALE GENOMIC DNA]</scope>
    <source>
        <strain evidence="1 2">DSM 16917</strain>
    </source>
</reference>
<accession>A0A1M5U568</accession>
<dbReference type="RefSeq" id="WP_067655600.1">
    <property type="nucleotide sequence ID" value="NZ_FQXG01000003.1"/>
</dbReference>
<dbReference type="Proteomes" id="UP000184268">
    <property type="component" value="Unassembled WGS sequence"/>
</dbReference>
<sequence>MHFISQEHYRQVTAGMNALHSNGKPTLNQSRDQLAAQAGYHCNAKHRESLPECSDLWLHICHHHNRLSRLAEGEQSGGAQWQISFAVAHKGALAITGKAYAEAVEQLLTALQDELSDYQPKCSQGGLEFNVFICRPTSDSAFNKALALFAKLPSAHRQGFDELCQPMFQSMTEEDTVVSIKASERRALEYLGHWSTLPPLIAHAFEYQPTQGEFNLFSYTPGLYDGPVLEQIYFEGTESNWLGLWLTQHAVDHHSTQALDVLDSTGLSLQQISALCHEKTAEAVLHAVCNQAAWLAVTKASKRTTDYQDDPDGEIQQALARVISKERERLFRCYLTYPHHLG</sequence>
<name>A0A1M5U568_9GAMM</name>
<organism evidence="1 2">
    <name type="scientific">Ferrimonas marina</name>
    <dbReference type="NCBI Taxonomy" id="299255"/>
    <lineage>
        <taxon>Bacteria</taxon>
        <taxon>Pseudomonadati</taxon>
        <taxon>Pseudomonadota</taxon>
        <taxon>Gammaproteobacteria</taxon>
        <taxon>Alteromonadales</taxon>
        <taxon>Ferrimonadaceae</taxon>
        <taxon>Ferrimonas</taxon>
    </lineage>
</organism>
<protein>
    <submittedName>
        <fullName evidence="1">Uncharacterized protein</fullName>
    </submittedName>
</protein>
<evidence type="ECO:0000313" key="2">
    <source>
        <dbReference type="Proteomes" id="UP000184268"/>
    </source>
</evidence>
<proteinExistence type="predicted"/>
<dbReference type="STRING" id="299255.SAMN02745129_2412"/>
<gene>
    <name evidence="1" type="ORF">SAMN02745129_2412</name>
</gene>
<evidence type="ECO:0000313" key="1">
    <source>
        <dbReference type="EMBL" id="SHH58088.1"/>
    </source>
</evidence>
<dbReference type="AlphaFoldDB" id="A0A1M5U568"/>